<dbReference type="PATRIC" id="fig|237258.4.peg.69"/>
<dbReference type="KEGG" id="cnr:EB819_08775"/>
<comment type="similarity">
    <text evidence="2">Belongs to the nitroreductase family.</text>
</comment>
<protein>
    <submittedName>
        <fullName evidence="9">Nitroreductase family protein</fullName>
    </submittedName>
</protein>
<name>A0A1E5UDN2_9FLAO</name>
<keyword evidence="4" id="KW-0288">FMN</keyword>
<dbReference type="RefSeq" id="WP_069798860.1">
    <property type="nucleotide sequence ID" value="NZ_CP034157.1"/>
</dbReference>
<dbReference type="Proteomes" id="UP000095601">
    <property type="component" value="Unassembled WGS sequence"/>
</dbReference>
<dbReference type="Pfam" id="PF00881">
    <property type="entry name" value="Nitroreductase"/>
    <property type="match status" value="1"/>
</dbReference>
<reference evidence="9 10" key="1">
    <citation type="submission" date="2016-09" db="EMBL/GenBank/DDBJ databases">
        <authorList>
            <person name="Capua I."/>
            <person name="De Benedictis P."/>
            <person name="Joannis T."/>
            <person name="Lombin L.H."/>
            <person name="Cattoli G."/>
        </authorList>
    </citation>
    <scope>NUCLEOTIDE SEQUENCE [LARGE SCALE GENOMIC DNA]</scope>
    <source>
        <strain evidence="9 10">NRS-1</strain>
    </source>
</reference>
<dbReference type="OrthoDB" id="9804207at2"/>
<sequence>MNNSEILKQIIESRKSTYPKDYTGEEISQEILDEILSSAQFAPNHKKTKPWRFRIFRGEEKQQLAKEIQKIYKETTPEHLFLEKKYLDFAEKIAKTDTVVTISVNFSGLLPEWEEIAATSMAVQNMYLTCTANQIGCYWSSHTVINHLGEFLNLEENQRCLGFFYLGKI</sequence>
<keyword evidence="7" id="KW-0520">NAD</keyword>
<keyword evidence="3" id="KW-0285">Flavoprotein</keyword>
<dbReference type="PANTHER" id="PTHR43821:SF1">
    <property type="entry name" value="NAD(P)H NITROREDUCTASE YDJA-RELATED"/>
    <property type="match status" value="1"/>
</dbReference>
<proteinExistence type="inferred from homology"/>
<keyword evidence="6" id="KW-0560">Oxidoreductase</keyword>
<comment type="caution">
    <text evidence="9">The sequence shown here is derived from an EMBL/GenBank/DDBJ whole genome shotgun (WGS) entry which is preliminary data.</text>
</comment>
<evidence type="ECO:0000313" key="9">
    <source>
        <dbReference type="EMBL" id="OEL11031.1"/>
    </source>
</evidence>
<dbReference type="CDD" id="cd02135">
    <property type="entry name" value="YdjA-like"/>
    <property type="match status" value="1"/>
</dbReference>
<keyword evidence="10" id="KW-1185">Reference proteome</keyword>
<dbReference type="PANTHER" id="PTHR43821">
    <property type="entry name" value="NAD(P)H NITROREDUCTASE YDJA-RELATED"/>
    <property type="match status" value="1"/>
</dbReference>
<keyword evidence="5" id="KW-0521">NADP</keyword>
<dbReference type="Gene3D" id="3.40.109.10">
    <property type="entry name" value="NADH Oxidase"/>
    <property type="match status" value="1"/>
</dbReference>
<dbReference type="InterPro" id="IPR000415">
    <property type="entry name" value="Nitroreductase-like"/>
</dbReference>
<evidence type="ECO:0000256" key="4">
    <source>
        <dbReference type="ARBA" id="ARBA00022643"/>
    </source>
</evidence>
<evidence type="ECO:0000259" key="8">
    <source>
        <dbReference type="Pfam" id="PF00881"/>
    </source>
</evidence>
<evidence type="ECO:0000256" key="3">
    <source>
        <dbReference type="ARBA" id="ARBA00022630"/>
    </source>
</evidence>
<gene>
    <name evidence="9" type="ORF">BHF72_2490</name>
</gene>
<dbReference type="STRING" id="237258.SAMN04489756_11089"/>
<evidence type="ECO:0000313" key="10">
    <source>
        <dbReference type="Proteomes" id="UP000095601"/>
    </source>
</evidence>
<feature type="domain" description="Nitroreductase" evidence="8">
    <location>
        <begin position="11"/>
        <end position="168"/>
    </location>
</feature>
<evidence type="ECO:0000256" key="5">
    <source>
        <dbReference type="ARBA" id="ARBA00022857"/>
    </source>
</evidence>
<comment type="cofactor">
    <cofactor evidence="1">
        <name>FMN</name>
        <dbReference type="ChEBI" id="CHEBI:58210"/>
    </cofactor>
</comment>
<dbReference type="AlphaFoldDB" id="A0A1E5UDN2"/>
<dbReference type="InterPro" id="IPR029479">
    <property type="entry name" value="Nitroreductase"/>
</dbReference>
<dbReference type="GO" id="GO:0016491">
    <property type="term" value="F:oxidoreductase activity"/>
    <property type="evidence" value="ECO:0007669"/>
    <property type="project" value="UniProtKB-KW"/>
</dbReference>
<evidence type="ECO:0000256" key="7">
    <source>
        <dbReference type="ARBA" id="ARBA00023027"/>
    </source>
</evidence>
<evidence type="ECO:0000256" key="2">
    <source>
        <dbReference type="ARBA" id="ARBA00007118"/>
    </source>
</evidence>
<accession>A0A1E5UDN2</accession>
<organism evidence="9 10">
    <name type="scientific">Cloacibacterium normanense</name>
    <dbReference type="NCBI Taxonomy" id="237258"/>
    <lineage>
        <taxon>Bacteria</taxon>
        <taxon>Pseudomonadati</taxon>
        <taxon>Bacteroidota</taxon>
        <taxon>Flavobacteriia</taxon>
        <taxon>Flavobacteriales</taxon>
        <taxon>Weeksellaceae</taxon>
    </lineage>
</organism>
<evidence type="ECO:0000256" key="1">
    <source>
        <dbReference type="ARBA" id="ARBA00001917"/>
    </source>
</evidence>
<dbReference type="InterPro" id="IPR026021">
    <property type="entry name" value="YdjA-like"/>
</dbReference>
<dbReference type="EMBL" id="MKGI01000063">
    <property type="protein sequence ID" value="OEL11031.1"/>
    <property type="molecule type" value="Genomic_DNA"/>
</dbReference>
<evidence type="ECO:0000256" key="6">
    <source>
        <dbReference type="ARBA" id="ARBA00023002"/>
    </source>
</evidence>
<dbReference type="InterPro" id="IPR052530">
    <property type="entry name" value="NAD(P)H_nitroreductase"/>
</dbReference>
<dbReference type="SUPFAM" id="SSF55469">
    <property type="entry name" value="FMN-dependent nitroreductase-like"/>
    <property type="match status" value="1"/>
</dbReference>